<comment type="caution">
    <text evidence="1">The sequence shown here is derived from an EMBL/GenBank/DDBJ whole genome shotgun (WGS) entry which is preliminary data.</text>
</comment>
<sequence length="136" mass="14909">MNRLKSKASQFFKHEPSQTEKPVASTNQDNGSTDGTGPSKFFRSKTDDPLPALPTDTKSSDKIWAPEYREHFGECESNASDTTIETNKPLPSRPVSPEAAPLPSPDSTKSPNPALKRRPSFATLRKSSTLKSLFAM</sequence>
<proteinExistence type="predicted"/>
<reference evidence="1" key="1">
    <citation type="submission" date="2022-11" db="EMBL/GenBank/DDBJ databases">
        <title>Genome Sequence of Boeremia exigua.</title>
        <authorList>
            <person name="Buettner E."/>
        </authorList>
    </citation>
    <scope>NUCLEOTIDE SEQUENCE</scope>
    <source>
        <strain evidence="1">CU02</strain>
    </source>
</reference>
<name>A0ACC2HPB1_9PLEO</name>
<organism evidence="1 2">
    <name type="scientific">Boeremia exigua</name>
    <dbReference type="NCBI Taxonomy" id="749465"/>
    <lineage>
        <taxon>Eukaryota</taxon>
        <taxon>Fungi</taxon>
        <taxon>Dikarya</taxon>
        <taxon>Ascomycota</taxon>
        <taxon>Pezizomycotina</taxon>
        <taxon>Dothideomycetes</taxon>
        <taxon>Pleosporomycetidae</taxon>
        <taxon>Pleosporales</taxon>
        <taxon>Pleosporineae</taxon>
        <taxon>Didymellaceae</taxon>
        <taxon>Boeremia</taxon>
    </lineage>
</organism>
<keyword evidence="2" id="KW-1185">Reference proteome</keyword>
<evidence type="ECO:0000313" key="2">
    <source>
        <dbReference type="Proteomes" id="UP001153331"/>
    </source>
</evidence>
<dbReference type="EMBL" id="JAPHNI010001770">
    <property type="protein sequence ID" value="KAJ8104860.1"/>
    <property type="molecule type" value="Genomic_DNA"/>
</dbReference>
<protein>
    <submittedName>
        <fullName evidence="1">Uncharacterized protein</fullName>
    </submittedName>
</protein>
<accession>A0ACC2HPB1</accession>
<evidence type="ECO:0000313" key="1">
    <source>
        <dbReference type="EMBL" id="KAJ8104860.1"/>
    </source>
</evidence>
<dbReference type="Proteomes" id="UP001153331">
    <property type="component" value="Unassembled WGS sequence"/>
</dbReference>
<gene>
    <name evidence="1" type="ORF">OPT61_g10530</name>
</gene>